<keyword evidence="2" id="KW-1185">Reference proteome</keyword>
<dbReference type="RefSeq" id="WP_115967917.1">
    <property type="nucleotide sequence ID" value="NZ_QNVT01000001.1"/>
</dbReference>
<dbReference type="AlphaFoldDB" id="A0A3D9CEW7"/>
<dbReference type="EMBL" id="QNVT01000001">
    <property type="protein sequence ID" value="REC64061.1"/>
    <property type="molecule type" value="Genomic_DNA"/>
</dbReference>
<accession>A0A3D9CEW7</accession>
<proteinExistence type="predicted"/>
<gene>
    <name evidence="1" type="ORF">DRF65_00355</name>
</gene>
<evidence type="ECO:0000313" key="1">
    <source>
        <dbReference type="EMBL" id="REC64061.1"/>
    </source>
</evidence>
<name>A0A3D9CEW7_9FLAO</name>
<organism evidence="1 2">
    <name type="scientific">Chryseobacterium pennae</name>
    <dbReference type="NCBI Taxonomy" id="2258962"/>
    <lineage>
        <taxon>Bacteria</taxon>
        <taxon>Pseudomonadati</taxon>
        <taxon>Bacteroidota</taxon>
        <taxon>Flavobacteriia</taxon>
        <taxon>Flavobacteriales</taxon>
        <taxon>Weeksellaceae</taxon>
        <taxon>Chryseobacterium group</taxon>
        <taxon>Chryseobacterium</taxon>
    </lineage>
</organism>
<reference evidence="2" key="1">
    <citation type="submission" date="2018-06" db="EMBL/GenBank/DDBJ databases">
        <authorList>
            <person name="Lum Nde A."/>
            <person name="Hugo C."/>
        </authorList>
    </citation>
    <scope>NUCLEOTIDE SEQUENCE [LARGE SCALE GENOMIC DNA]</scope>
    <source>
        <strain evidence="2">1_F178</strain>
    </source>
</reference>
<sequence length="164" mass="19114">MKTELIVTPEVQAVLDAIKNTGKSWHEVVLPDHPIYPQFARKLVVTGFNTPDMEGDEDRIYVNVRQYLIIRDSNIVHKRLKMPDWMIHEGNMEEILGENGFLKGIYRTTDENGQIIEEKEEILKVQSVQYVRFLIKTKAAHIVDVLERFMGLYIALFDKDINEI</sequence>
<protein>
    <submittedName>
        <fullName evidence="1">Uncharacterized protein</fullName>
    </submittedName>
</protein>
<evidence type="ECO:0000313" key="2">
    <source>
        <dbReference type="Proteomes" id="UP000256686"/>
    </source>
</evidence>
<comment type="caution">
    <text evidence="1">The sequence shown here is derived from an EMBL/GenBank/DDBJ whole genome shotgun (WGS) entry which is preliminary data.</text>
</comment>
<dbReference type="Proteomes" id="UP000256686">
    <property type="component" value="Unassembled WGS sequence"/>
</dbReference>